<keyword evidence="1" id="KW-0507">mRNA processing</keyword>
<evidence type="ECO:0000256" key="1">
    <source>
        <dbReference type="ARBA" id="ARBA00022664"/>
    </source>
</evidence>
<evidence type="ECO:0000313" key="6">
    <source>
        <dbReference type="Proteomes" id="UP000765509"/>
    </source>
</evidence>
<dbReference type="SUPFAM" id="SSF57756">
    <property type="entry name" value="Retrovirus zinc finger-like domains"/>
    <property type="match status" value="1"/>
</dbReference>
<keyword evidence="2" id="KW-0863">Zinc-finger</keyword>
<keyword evidence="2" id="KW-0479">Metal-binding</keyword>
<feature type="region of interest" description="Disordered" evidence="3">
    <location>
        <begin position="243"/>
        <end position="273"/>
    </location>
</feature>
<evidence type="ECO:0000256" key="2">
    <source>
        <dbReference type="PROSITE-ProRule" id="PRU00047"/>
    </source>
</evidence>
<keyword evidence="6" id="KW-1185">Reference proteome</keyword>
<dbReference type="OrthoDB" id="2518964at2759"/>
<gene>
    <name evidence="5" type="ORF">O181_081164</name>
</gene>
<dbReference type="EMBL" id="AVOT02046104">
    <property type="protein sequence ID" value="MBW0541449.1"/>
    <property type="molecule type" value="Genomic_DNA"/>
</dbReference>
<feature type="domain" description="CCHC-type" evidence="4">
    <location>
        <begin position="292"/>
        <end position="306"/>
    </location>
</feature>
<dbReference type="GO" id="GO:0008270">
    <property type="term" value="F:zinc ion binding"/>
    <property type="evidence" value="ECO:0007669"/>
    <property type="project" value="UniProtKB-KW"/>
</dbReference>
<dbReference type="PROSITE" id="PS50158">
    <property type="entry name" value="ZF_CCHC"/>
    <property type="match status" value="1"/>
</dbReference>
<protein>
    <recommendedName>
        <fullName evidence="4">CCHC-type domain-containing protein</fullName>
    </recommendedName>
</protein>
<dbReference type="InterPro" id="IPR001878">
    <property type="entry name" value="Znf_CCHC"/>
</dbReference>
<proteinExistence type="predicted"/>
<dbReference type="AlphaFoldDB" id="A0A9Q3IJV5"/>
<comment type="caution">
    <text evidence="5">The sequence shown here is derived from an EMBL/GenBank/DDBJ whole genome shotgun (WGS) entry which is preliminary data.</text>
</comment>
<evidence type="ECO:0000256" key="3">
    <source>
        <dbReference type="SAM" id="MobiDB-lite"/>
    </source>
</evidence>
<reference evidence="5" key="1">
    <citation type="submission" date="2021-03" db="EMBL/GenBank/DDBJ databases">
        <title>Draft genome sequence of rust myrtle Austropuccinia psidii MF-1, a brazilian biotype.</title>
        <authorList>
            <person name="Quecine M.C."/>
            <person name="Pachon D.M.R."/>
            <person name="Bonatelli M.L."/>
            <person name="Correr F.H."/>
            <person name="Franceschini L.M."/>
            <person name="Leite T.F."/>
            <person name="Margarido G.R.A."/>
            <person name="Almeida C.A."/>
            <person name="Ferrarezi J.A."/>
            <person name="Labate C.A."/>
        </authorList>
    </citation>
    <scope>NUCLEOTIDE SEQUENCE</scope>
    <source>
        <strain evidence="5">MF-1</strain>
    </source>
</reference>
<dbReference type="GO" id="GO:0006397">
    <property type="term" value="P:mRNA processing"/>
    <property type="evidence" value="ECO:0007669"/>
    <property type="project" value="UniProtKB-KW"/>
</dbReference>
<accession>A0A9Q3IJV5</accession>
<sequence>MGDSSKIPDLSTLQLDNDAVSRADKQAKMLHHFSMIAERIRPKLLIDGSNFNIWSQNMIHAWTTCFIGDEEYFNEMERDKDYRRNLVALSFIRHSVERQLFDSISNRIVMPNARTIYQAIKNRFIKSSWSSIIHYANILYHNTNQTRNINQRAIELGEAVEAIENQIGPLDGNKFITLSLFFSVPHLHEQITAALDTRLAANPLMPIHSEDILDMVRQMSNMMVKESLDSSIYLSKIDSTGRDLKRQERRYQEETPPRQSGSYAKNPSKSFSPIAERDTEWKKKWLTSKNPCFHCGEVGHWAPDCPTRAKAARARVKGNQ</sequence>
<dbReference type="InterPro" id="IPR036875">
    <property type="entry name" value="Znf_CCHC_sf"/>
</dbReference>
<dbReference type="Proteomes" id="UP000765509">
    <property type="component" value="Unassembled WGS sequence"/>
</dbReference>
<dbReference type="Pfam" id="PF00098">
    <property type="entry name" value="zf-CCHC"/>
    <property type="match status" value="1"/>
</dbReference>
<feature type="compositionally biased region" description="Polar residues" evidence="3">
    <location>
        <begin position="257"/>
        <end position="271"/>
    </location>
</feature>
<keyword evidence="2" id="KW-0862">Zinc</keyword>
<dbReference type="SMART" id="SM00343">
    <property type="entry name" value="ZnF_C2HC"/>
    <property type="match status" value="1"/>
</dbReference>
<feature type="compositionally biased region" description="Basic and acidic residues" evidence="3">
    <location>
        <begin position="243"/>
        <end position="256"/>
    </location>
</feature>
<evidence type="ECO:0000259" key="4">
    <source>
        <dbReference type="PROSITE" id="PS50158"/>
    </source>
</evidence>
<name>A0A9Q3IJV5_9BASI</name>
<dbReference type="Gene3D" id="4.10.60.10">
    <property type="entry name" value="Zinc finger, CCHC-type"/>
    <property type="match status" value="1"/>
</dbReference>
<organism evidence="5 6">
    <name type="scientific">Austropuccinia psidii MF-1</name>
    <dbReference type="NCBI Taxonomy" id="1389203"/>
    <lineage>
        <taxon>Eukaryota</taxon>
        <taxon>Fungi</taxon>
        <taxon>Dikarya</taxon>
        <taxon>Basidiomycota</taxon>
        <taxon>Pucciniomycotina</taxon>
        <taxon>Pucciniomycetes</taxon>
        <taxon>Pucciniales</taxon>
        <taxon>Sphaerophragmiaceae</taxon>
        <taxon>Austropuccinia</taxon>
    </lineage>
</organism>
<evidence type="ECO:0000313" key="5">
    <source>
        <dbReference type="EMBL" id="MBW0541449.1"/>
    </source>
</evidence>
<dbReference type="GO" id="GO:0003676">
    <property type="term" value="F:nucleic acid binding"/>
    <property type="evidence" value="ECO:0007669"/>
    <property type="project" value="InterPro"/>
</dbReference>